<dbReference type="OrthoDB" id="3254910at2"/>
<dbReference type="SMART" id="SM00347">
    <property type="entry name" value="HTH_MARR"/>
    <property type="match status" value="1"/>
</dbReference>
<accession>A0A660C8C5</accession>
<dbReference type="AlphaFoldDB" id="A0A660C8C5"/>
<evidence type="ECO:0000256" key="1">
    <source>
        <dbReference type="SAM" id="MobiDB-lite"/>
    </source>
</evidence>
<dbReference type="SUPFAM" id="SSF46785">
    <property type="entry name" value="Winged helix' DNA-binding domain"/>
    <property type="match status" value="1"/>
</dbReference>
<gene>
    <name evidence="3" type="ORF">JD82_01597</name>
</gene>
<dbReference type="Gene3D" id="1.10.10.10">
    <property type="entry name" value="Winged helix-like DNA-binding domain superfamily/Winged helix DNA-binding domain"/>
    <property type="match status" value="1"/>
</dbReference>
<reference evidence="3 4" key="1">
    <citation type="submission" date="2019-07" db="EMBL/GenBank/DDBJ databases">
        <title>R&amp;d 2014.</title>
        <authorList>
            <person name="Klenk H.-P."/>
        </authorList>
    </citation>
    <scope>NUCLEOTIDE SEQUENCE [LARGE SCALE GENOMIC DNA]</scope>
    <source>
        <strain evidence="3 4">DSM 43194</strain>
    </source>
</reference>
<name>A0A660C8C5_9PSEU</name>
<dbReference type="PANTHER" id="PTHR33164:SF99">
    <property type="entry name" value="MARR FAMILY REGULATORY PROTEIN"/>
    <property type="match status" value="1"/>
</dbReference>
<proteinExistence type="predicted"/>
<dbReference type="GO" id="GO:0003677">
    <property type="term" value="F:DNA binding"/>
    <property type="evidence" value="ECO:0007669"/>
    <property type="project" value="UniProtKB-KW"/>
</dbReference>
<evidence type="ECO:0000313" key="4">
    <source>
        <dbReference type="Proteomes" id="UP000317303"/>
    </source>
</evidence>
<evidence type="ECO:0000259" key="2">
    <source>
        <dbReference type="PROSITE" id="PS50995"/>
    </source>
</evidence>
<dbReference type="RefSeq" id="WP_051757470.1">
    <property type="nucleotide sequence ID" value="NZ_JOIJ01000002.1"/>
</dbReference>
<feature type="compositionally biased region" description="Low complexity" evidence="1">
    <location>
        <begin position="173"/>
        <end position="184"/>
    </location>
</feature>
<sequence length="195" mass="21304">MDEPRWLSDEEQRVWRAFREAVGMLNAHTETQLQREAGMPQAYYEVLVELSEAPDQAMRMSDLAVATRSSRSRLSHAVSKMEAKGWVRREACPTDKRGAFAHLTEEGFTAIKAAAPGHVEAVRTAVFDQLTSEQVRQLGEISLAIQNGLMPRCPEVERRLVEDDLGEVAEGAVGDAADGNAGEATAHGVSTATRA</sequence>
<comment type="caution">
    <text evidence="3">The sequence shown here is derived from an EMBL/GenBank/DDBJ whole genome shotgun (WGS) entry which is preliminary data.</text>
</comment>
<evidence type="ECO:0000313" key="3">
    <source>
        <dbReference type="EMBL" id="TWH19768.1"/>
    </source>
</evidence>
<dbReference type="GO" id="GO:0006950">
    <property type="term" value="P:response to stress"/>
    <property type="evidence" value="ECO:0007669"/>
    <property type="project" value="TreeGrafter"/>
</dbReference>
<keyword evidence="4" id="KW-1185">Reference proteome</keyword>
<dbReference type="GO" id="GO:0003700">
    <property type="term" value="F:DNA-binding transcription factor activity"/>
    <property type="evidence" value="ECO:0007669"/>
    <property type="project" value="InterPro"/>
</dbReference>
<dbReference type="InterPro" id="IPR036390">
    <property type="entry name" value="WH_DNA-bd_sf"/>
</dbReference>
<dbReference type="Pfam" id="PF12802">
    <property type="entry name" value="MarR_2"/>
    <property type="match status" value="1"/>
</dbReference>
<dbReference type="InterPro" id="IPR039422">
    <property type="entry name" value="MarR/SlyA-like"/>
</dbReference>
<dbReference type="PROSITE" id="PS50995">
    <property type="entry name" value="HTH_MARR_2"/>
    <property type="match status" value="1"/>
</dbReference>
<dbReference type="PRINTS" id="PR00598">
    <property type="entry name" value="HTHMARR"/>
</dbReference>
<dbReference type="PANTHER" id="PTHR33164">
    <property type="entry name" value="TRANSCRIPTIONAL REGULATOR, MARR FAMILY"/>
    <property type="match status" value="1"/>
</dbReference>
<protein>
    <submittedName>
        <fullName evidence="3">DNA-binding MarR family transcriptional regulator</fullName>
    </submittedName>
</protein>
<feature type="region of interest" description="Disordered" evidence="1">
    <location>
        <begin position="173"/>
        <end position="195"/>
    </location>
</feature>
<dbReference type="EMBL" id="VLJV01000001">
    <property type="protein sequence ID" value="TWH19768.1"/>
    <property type="molecule type" value="Genomic_DNA"/>
</dbReference>
<dbReference type="Proteomes" id="UP000317303">
    <property type="component" value="Unassembled WGS sequence"/>
</dbReference>
<dbReference type="InterPro" id="IPR036388">
    <property type="entry name" value="WH-like_DNA-bd_sf"/>
</dbReference>
<feature type="domain" description="HTH marR-type" evidence="2">
    <location>
        <begin position="11"/>
        <end position="147"/>
    </location>
</feature>
<dbReference type="InterPro" id="IPR000835">
    <property type="entry name" value="HTH_MarR-typ"/>
</dbReference>
<keyword evidence="3" id="KW-0238">DNA-binding</keyword>
<organism evidence="3 4">
    <name type="scientific">Prauserella rugosa</name>
    <dbReference type="NCBI Taxonomy" id="43354"/>
    <lineage>
        <taxon>Bacteria</taxon>
        <taxon>Bacillati</taxon>
        <taxon>Actinomycetota</taxon>
        <taxon>Actinomycetes</taxon>
        <taxon>Pseudonocardiales</taxon>
        <taxon>Pseudonocardiaceae</taxon>
        <taxon>Prauserella</taxon>
    </lineage>
</organism>